<dbReference type="OrthoDB" id="5460674at2"/>
<keyword evidence="4" id="KW-1185">Reference proteome</keyword>
<feature type="region of interest" description="Disordered" evidence="1">
    <location>
        <begin position="36"/>
        <end position="141"/>
    </location>
</feature>
<dbReference type="EMBL" id="FZOC01000008">
    <property type="protein sequence ID" value="SNS21141.1"/>
    <property type="molecule type" value="Genomic_DNA"/>
</dbReference>
<evidence type="ECO:0000313" key="4">
    <source>
        <dbReference type="Proteomes" id="UP000198324"/>
    </source>
</evidence>
<dbReference type="AlphaFoldDB" id="A0A239CN89"/>
<feature type="signal peptide" evidence="2">
    <location>
        <begin position="1"/>
        <end position="31"/>
    </location>
</feature>
<evidence type="ECO:0000256" key="2">
    <source>
        <dbReference type="SAM" id="SignalP"/>
    </source>
</evidence>
<dbReference type="RefSeq" id="WP_089275389.1">
    <property type="nucleotide sequence ID" value="NZ_FZOC01000008.1"/>
</dbReference>
<keyword evidence="2" id="KW-0732">Signal</keyword>
<feature type="compositionally biased region" description="Basic and acidic residues" evidence="1">
    <location>
        <begin position="77"/>
        <end position="89"/>
    </location>
</feature>
<evidence type="ECO:0000256" key="1">
    <source>
        <dbReference type="SAM" id="MobiDB-lite"/>
    </source>
</evidence>
<accession>A0A239CN89</accession>
<protein>
    <submittedName>
        <fullName evidence="3">Uncharacterized protein</fullName>
    </submittedName>
</protein>
<dbReference type="Proteomes" id="UP000198324">
    <property type="component" value="Unassembled WGS sequence"/>
</dbReference>
<sequence length="141" mass="14574">MFPKRHVIFSRAGVCAAIAALTLAAGATALAQNAVRGAAAVPPQSAAAGKDAAAKGDPAKAAPAHGQETPAGQTKFPNKDTAKNRRDYEMGTGSANIEIGRDEASGDTVMRSNPPKKQQEPSPLEMQPVQVWPVIPGHKGR</sequence>
<feature type="compositionally biased region" description="Low complexity" evidence="1">
    <location>
        <begin position="38"/>
        <end position="51"/>
    </location>
</feature>
<organism evidence="3 4">
    <name type="scientific">Humidesulfovibrio mexicanus</name>
    <dbReference type="NCBI Taxonomy" id="147047"/>
    <lineage>
        <taxon>Bacteria</taxon>
        <taxon>Pseudomonadati</taxon>
        <taxon>Thermodesulfobacteriota</taxon>
        <taxon>Desulfovibrionia</taxon>
        <taxon>Desulfovibrionales</taxon>
        <taxon>Desulfovibrionaceae</taxon>
        <taxon>Humidesulfovibrio</taxon>
    </lineage>
</organism>
<evidence type="ECO:0000313" key="3">
    <source>
        <dbReference type="EMBL" id="SNS21141.1"/>
    </source>
</evidence>
<gene>
    <name evidence="3" type="ORF">SAMN04488503_3206</name>
</gene>
<name>A0A239CN89_9BACT</name>
<feature type="chain" id="PRO_5013009082" evidence="2">
    <location>
        <begin position="32"/>
        <end position="141"/>
    </location>
</feature>
<reference evidence="3 4" key="1">
    <citation type="submission" date="2017-06" db="EMBL/GenBank/DDBJ databases">
        <authorList>
            <person name="Kim H.J."/>
            <person name="Triplett B.A."/>
        </authorList>
    </citation>
    <scope>NUCLEOTIDE SEQUENCE [LARGE SCALE GENOMIC DNA]</scope>
    <source>
        <strain evidence="3 4">DSM 13116</strain>
    </source>
</reference>
<proteinExistence type="predicted"/>